<reference evidence="1" key="1">
    <citation type="submission" date="2015-11" db="EMBL/GenBank/DDBJ databases">
        <title>De novo transcriptome assembly of four potential Pierce s Disease insect vectors from Arizona vineyards.</title>
        <authorList>
            <person name="Tassone E.E."/>
        </authorList>
    </citation>
    <scope>NUCLEOTIDE SEQUENCE</scope>
</reference>
<dbReference type="AlphaFoldDB" id="A0A1B6GRW3"/>
<feature type="non-terminal residue" evidence="1">
    <location>
        <position position="123"/>
    </location>
</feature>
<feature type="non-terminal residue" evidence="1">
    <location>
        <position position="1"/>
    </location>
</feature>
<evidence type="ECO:0000313" key="1">
    <source>
        <dbReference type="EMBL" id="JAS65176.1"/>
    </source>
</evidence>
<gene>
    <name evidence="1" type="ORF">g.3389</name>
</gene>
<protein>
    <submittedName>
        <fullName evidence="1">Uncharacterized protein</fullName>
    </submittedName>
</protein>
<organism evidence="1">
    <name type="scientific">Cuerna arida</name>
    <dbReference type="NCBI Taxonomy" id="1464854"/>
    <lineage>
        <taxon>Eukaryota</taxon>
        <taxon>Metazoa</taxon>
        <taxon>Ecdysozoa</taxon>
        <taxon>Arthropoda</taxon>
        <taxon>Hexapoda</taxon>
        <taxon>Insecta</taxon>
        <taxon>Pterygota</taxon>
        <taxon>Neoptera</taxon>
        <taxon>Paraneoptera</taxon>
        <taxon>Hemiptera</taxon>
        <taxon>Auchenorrhyncha</taxon>
        <taxon>Membracoidea</taxon>
        <taxon>Cicadellidae</taxon>
        <taxon>Cicadellinae</taxon>
        <taxon>Proconiini</taxon>
        <taxon>Cuerna</taxon>
    </lineage>
</organism>
<accession>A0A1B6GRW3</accession>
<sequence>NVQYKRCKKLYRSKTKKARIQYHNRLIDNSQNKSKSLWKIVNRLTNVNCRGDVSGNNITADDFNNFFVDTVSQTCKNIPISNQDSYDYLCKHLSKANVNFSFSPVSVENVCSKILGLSNSKCL</sequence>
<name>A0A1B6GRW3_9HEMI</name>
<dbReference type="EMBL" id="GECZ01004593">
    <property type="protein sequence ID" value="JAS65176.1"/>
    <property type="molecule type" value="Transcribed_RNA"/>
</dbReference>
<proteinExistence type="predicted"/>